<evidence type="ECO:0000256" key="1">
    <source>
        <dbReference type="SAM" id="Coils"/>
    </source>
</evidence>
<organism evidence="3 4">
    <name type="scientific">SAR324 cluster bacterium</name>
    <dbReference type="NCBI Taxonomy" id="2024889"/>
    <lineage>
        <taxon>Bacteria</taxon>
        <taxon>Deltaproteobacteria</taxon>
        <taxon>SAR324 cluster</taxon>
    </lineage>
</organism>
<dbReference type="CDD" id="cd06257">
    <property type="entry name" value="DnaJ"/>
    <property type="match status" value="1"/>
</dbReference>
<dbReference type="InterPro" id="IPR051100">
    <property type="entry name" value="DnaJ_subfamily_B/C"/>
</dbReference>
<name>A0A2A4SU73_9DELT</name>
<sequence>MKRGTMGKNYYKILDLTEDANKDLIKKAYLKKIKEFPPDKNPEEFKRIREAYDQLKKDNAHKKQKFESLKKEPIAAEFNTQEMEEIRDQLIPPLTIDDMIRLTF</sequence>
<dbReference type="SMART" id="SM00271">
    <property type="entry name" value="DnaJ"/>
    <property type="match status" value="1"/>
</dbReference>
<proteinExistence type="predicted"/>
<dbReference type="Pfam" id="PF00226">
    <property type="entry name" value="DnaJ"/>
    <property type="match status" value="1"/>
</dbReference>
<dbReference type="PROSITE" id="PS50076">
    <property type="entry name" value="DNAJ_2"/>
    <property type="match status" value="1"/>
</dbReference>
<protein>
    <recommendedName>
        <fullName evidence="2">J domain-containing protein</fullName>
    </recommendedName>
</protein>
<dbReference type="AlphaFoldDB" id="A0A2A4SU73"/>
<reference evidence="4" key="1">
    <citation type="submission" date="2017-08" db="EMBL/GenBank/DDBJ databases">
        <title>A dynamic microbial community with high functional redundancy inhabits the cold, oxic subseafloor aquifer.</title>
        <authorList>
            <person name="Tully B.J."/>
            <person name="Wheat C.G."/>
            <person name="Glazer B.T."/>
            <person name="Huber J.A."/>
        </authorList>
    </citation>
    <scope>NUCLEOTIDE SEQUENCE [LARGE SCALE GENOMIC DNA]</scope>
</reference>
<dbReference type="GO" id="GO:0030544">
    <property type="term" value="F:Hsp70 protein binding"/>
    <property type="evidence" value="ECO:0007669"/>
    <property type="project" value="TreeGrafter"/>
</dbReference>
<comment type="caution">
    <text evidence="3">The sequence shown here is derived from an EMBL/GenBank/DDBJ whole genome shotgun (WGS) entry which is preliminary data.</text>
</comment>
<dbReference type="Gene3D" id="1.10.287.110">
    <property type="entry name" value="DnaJ domain"/>
    <property type="match status" value="1"/>
</dbReference>
<keyword evidence="1" id="KW-0175">Coiled coil</keyword>
<dbReference type="GO" id="GO:0071218">
    <property type="term" value="P:cellular response to misfolded protein"/>
    <property type="evidence" value="ECO:0007669"/>
    <property type="project" value="TreeGrafter"/>
</dbReference>
<dbReference type="InterPro" id="IPR001623">
    <property type="entry name" value="DnaJ_domain"/>
</dbReference>
<gene>
    <name evidence="3" type="ORF">COB67_11665</name>
</gene>
<dbReference type="Proteomes" id="UP000218113">
    <property type="component" value="Unassembled WGS sequence"/>
</dbReference>
<evidence type="ECO:0000259" key="2">
    <source>
        <dbReference type="PROSITE" id="PS50076"/>
    </source>
</evidence>
<dbReference type="PRINTS" id="PR00625">
    <property type="entry name" value="JDOMAIN"/>
</dbReference>
<dbReference type="PANTHER" id="PTHR43908">
    <property type="entry name" value="AT29763P-RELATED"/>
    <property type="match status" value="1"/>
</dbReference>
<dbReference type="EMBL" id="NVSR01000124">
    <property type="protein sequence ID" value="PCI24317.1"/>
    <property type="molecule type" value="Genomic_DNA"/>
</dbReference>
<dbReference type="PANTHER" id="PTHR43908:SF3">
    <property type="entry name" value="AT29763P-RELATED"/>
    <property type="match status" value="1"/>
</dbReference>
<evidence type="ECO:0000313" key="3">
    <source>
        <dbReference type="EMBL" id="PCI24317.1"/>
    </source>
</evidence>
<accession>A0A2A4SU73</accession>
<evidence type="ECO:0000313" key="4">
    <source>
        <dbReference type="Proteomes" id="UP000218113"/>
    </source>
</evidence>
<dbReference type="InterPro" id="IPR036869">
    <property type="entry name" value="J_dom_sf"/>
</dbReference>
<dbReference type="SUPFAM" id="SSF46565">
    <property type="entry name" value="Chaperone J-domain"/>
    <property type="match status" value="1"/>
</dbReference>
<feature type="coiled-coil region" evidence="1">
    <location>
        <begin position="45"/>
        <end position="72"/>
    </location>
</feature>
<feature type="domain" description="J" evidence="2">
    <location>
        <begin position="9"/>
        <end position="70"/>
    </location>
</feature>